<dbReference type="InterPro" id="IPR017441">
    <property type="entry name" value="Protein_kinase_ATP_BS"/>
</dbReference>
<keyword evidence="5" id="KW-0812">Transmembrane</keyword>
<dbReference type="InterPro" id="IPR008271">
    <property type="entry name" value="Ser/Thr_kinase_AS"/>
</dbReference>
<feature type="domain" description="Protein kinase" evidence="6">
    <location>
        <begin position="13"/>
        <end position="281"/>
    </location>
</feature>
<dbReference type="GO" id="GO:0005524">
    <property type="term" value="F:ATP binding"/>
    <property type="evidence" value="ECO:0007669"/>
    <property type="project" value="UniProtKB-UniRule"/>
</dbReference>
<dbReference type="PROSITE" id="PS00107">
    <property type="entry name" value="PROTEIN_KINASE_ATP"/>
    <property type="match status" value="1"/>
</dbReference>
<sequence>MLVNKNSTLFHKYKIITKIGQGGFSEVYKVELNTKPGIYYALKYFLVKNQSDAETTIKRFKQEINLYKKIKSHRVAQYIDSYIGDNEQYLVTEFIDGENLRTIINKNGKLISKTAANYAMQIAEGISELHNSKIIHRDIKSQNILITKDREVKIIDLGLALSEDSQRYTKDSKLIGSVYYMAPELCNVDNSPNEKTDIYALGIMLFEMLSGEYPIKGRDAFDTLNKQKNQAMPEITKLVNTPQALSNIIAKATVKDPQKRYKTMWDMYLDLKTSTSPERYYEKPYNPKKAREKKTIQDIVNSNKFIISAITILTLLLITGIIVLTILI</sequence>
<organism evidence="7 8">
    <name type="scientific">Mycoplasmopsis phocirhinis</name>
    <dbReference type="NCBI Taxonomy" id="142650"/>
    <lineage>
        <taxon>Bacteria</taxon>
        <taxon>Bacillati</taxon>
        <taxon>Mycoplasmatota</taxon>
        <taxon>Mycoplasmoidales</taxon>
        <taxon>Metamycoplasmataceae</taxon>
        <taxon>Mycoplasmopsis</taxon>
    </lineage>
</organism>
<dbReference type="AlphaFoldDB" id="A0A4P6MMN6"/>
<dbReference type="SUPFAM" id="SSF56112">
    <property type="entry name" value="Protein kinase-like (PK-like)"/>
    <property type="match status" value="1"/>
</dbReference>
<proteinExistence type="inferred from homology"/>
<keyword evidence="3 4" id="KW-0067">ATP-binding</keyword>
<dbReference type="SMART" id="SM00220">
    <property type="entry name" value="S_TKc"/>
    <property type="match status" value="1"/>
</dbReference>
<dbReference type="PANTHER" id="PTHR45832:SF22">
    <property type="entry name" value="SERINE_THREONINE-PROTEIN KINASE SAMKA-RELATED"/>
    <property type="match status" value="1"/>
</dbReference>
<dbReference type="RefSeq" id="WP_130429555.1">
    <property type="nucleotide sequence ID" value="NZ_CP034841.1"/>
</dbReference>
<dbReference type="InterPro" id="IPR011009">
    <property type="entry name" value="Kinase-like_dom_sf"/>
</dbReference>
<evidence type="ECO:0000259" key="6">
    <source>
        <dbReference type="PROSITE" id="PS50011"/>
    </source>
</evidence>
<evidence type="ECO:0000313" key="7">
    <source>
        <dbReference type="EMBL" id="QBF34778.1"/>
    </source>
</evidence>
<feature type="binding site" evidence="4">
    <location>
        <position position="43"/>
    </location>
    <ligand>
        <name>ATP</name>
        <dbReference type="ChEBI" id="CHEBI:30616"/>
    </ligand>
</feature>
<dbReference type="PROSITE" id="PS50011">
    <property type="entry name" value="PROTEIN_KINASE_DOM"/>
    <property type="match status" value="1"/>
</dbReference>
<evidence type="ECO:0000256" key="3">
    <source>
        <dbReference type="ARBA" id="ARBA00022840"/>
    </source>
</evidence>
<feature type="transmembrane region" description="Helical" evidence="5">
    <location>
        <begin position="305"/>
        <end position="327"/>
    </location>
</feature>
<dbReference type="OrthoDB" id="9788659at2"/>
<keyword evidence="8" id="KW-1185">Reference proteome</keyword>
<evidence type="ECO:0000256" key="5">
    <source>
        <dbReference type="SAM" id="Phobius"/>
    </source>
</evidence>
<evidence type="ECO:0000313" key="8">
    <source>
        <dbReference type="Proteomes" id="UP000289326"/>
    </source>
</evidence>
<keyword evidence="7" id="KW-0418">Kinase</keyword>
<dbReference type="PROSITE" id="PS00108">
    <property type="entry name" value="PROTEIN_KINASE_ST"/>
    <property type="match status" value="1"/>
</dbReference>
<name>A0A4P6MMN6_9BACT</name>
<dbReference type="EMBL" id="CP034841">
    <property type="protein sequence ID" value="QBF34778.1"/>
    <property type="molecule type" value="Genomic_DNA"/>
</dbReference>
<evidence type="ECO:0000256" key="1">
    <source>
        <dbReference type="ARBA" id="ARBA00008874"/>
    </source>
</evidence>
<comment type="similarity">
    <text evidence="1">Belongs to the protein kinase superfamily. STE Ser/Thr protein kinase family. STE20 subfamily.</text>
</comment>
<dbReference type="CDD" id="cd14014">
    <property type="entry name" value="STKc_PknB_like"/>
    <property type="match status" value="1"/>
</dbReference>
<dbReference type="InterPro" id="IPR000719">
    <property type="entry name" value="Prot_kinase_dom"/>
</dbReference>
<dbReference type="InterPro" id="IPR051931">
    <property type="entry name" value="PAK3-like"/>
</dbReference>
<gene>
    <name evidence="7" type="ORF">EG856_02515</name>
</gene>
<dbReference type="PANTHER" id="PTHR45832">
    <property type="entry name" value="SERINE/THREONINE-PROTEIN KINASE SAMKA-RELATED-RELATED"/>
    <property type="match status" value="1"/>
</dbReference>
<keyword evidence="7" id="KW-0723">Serine/threonine-protein kinase</keyword>
<dbReference type="GO" id="GO:0004674">
    <property type="term" value="F:protein serine/threonine kinase activity"/>
    <property type="evidence" value="ECO:0007669"/>
    <property type="project" value="UniProtKB-KW"/>
</dbReference>
<keyword evidence="7" id="KW-0808">Transferase</keyword>
<protein>
    <submittedName>
        <fullName evidence="7">Serine/threonine protein kinase</fullName>
    </submittedName>
</protein>
<accession>A0A4P6MMN6</accession>
<dbReference type="KEGG" id="mphi:EG856_02515"/>
<dbReference type="Pfam" id="PF00069">
    <property type="entry name" value="Pkinase"/>
    <property type="match status" value="1"/>
</dbReference>
<reference evidence="7 8" key="1">
    <citation type="submission" date="2019-01" db="EMBL/GenBank/DDBJ databases">
        <title>Complete sequence and annotation of the Mycoplasma phocirhinis strain 852T genome.</title>
        <authorList>
            <person name="Frasca S.Jr."/>
            <person name="Kutish G.F."/>
            <person name="Castellanos Gell J."/>
            <person name="Michaels D.L."/>
            <person name="Brown D.R."/>
        </authorList>
    </citation>
    <scope>NUCLEOTIDE SEQUENCE [LARGE SCALE GENOMIC DNA]</scope>
    <source>
        <strain evidence="7 8">852</strain>
    </source>
</reference>
<dbReference type="Proteomes" id="UP000289326">
    <property type="component" value="Chromosome"/>
</dbReference>
<keyword evidence="5" id="KW-0472">Membrane</keyword>
<evidence type="ECO:0000256" key="4">
    <source>
        <dbReference type="PROSITE-ProRule" id="PRU10141"/>
    </source>
</evidence>
<dbReference type="Gene3D" id="1.10.510.10">
    <property type="entry name" value="Transferase(Phosphotransferase) domain 1"/>
    <property type="match status" value="1"/>
</dbReference>
<evidence type="ECO:0000256" key="2">
    <source>
        <dbReference type="ARBA" id="ARBA00022741"/>
    </source>
</evidence>
<keyword evidence="5" id="KW-1133">Transmembrane helix</keyword>
<keyword evidence="2 4" id="KW-0547">Nucleotide-binding</keyword>